<reference evidence="4 5" key="1">
    <citation type="journal article" date="2018" name="Nat. Ecol. Evol.">
        <title>Pezizomycetes genomes reveal the molecular basis of ectomycorrhizal truffle lifestyle.</title>
        <authorList>
            <person name="Murat C."/>
            <person name="Payen T."/>
            <person name="Noel B."/>
            <person name="Kuo A."/>
            <person name="Morin E."/>
            <person name="Chen J."/>
            <person name="Kohler A."/>
            <person name="Krizsan K."/>
            <person name="Balestrini R."/>
            <person name="Da Silva C."/>
            <person name="Montanini B."/>
            <person name="Hainaut M."/>
            <person name="Levati E."/>
            <person name="Barry K.W."/>
            <person name="Belfiori B."/>
            <person name="Cichocki N."/>
            <person name="Clum A."/>
            <person name="Dockter R.B."/>
            <person name="Fauchery L."/>
            <person name="Guy J."/>
            <person name="Iotti M."/>
            <person name="Le Tacon F."/>
            <person name="Lindquist E.A."/>
            <person name="Lipzen A."/>
            <person name="Malagnac F."/>
            <person name="Mello A."/>
            <person name="Molinier V."/>
            <person name="Miyauchi S."/>
            <person name="Poulain J."/>
            <person name="Riccioni C."/>
            <person name="Rubini A."/>
            <person name="Sitrit Y."/>
            <person name="Splivallo R."/>
            <person name="Traeger S."/>
            <person name="Wang M."/>
            <person name="Zifcakova L."/>
            <person name="Wipf D."/>
            <person name="Zambonelli A."/>
            <person name="Paolocci F."/>
            <person name="Nowrousian M."/>
            <person name="Ottonello S."/>
            <person name="Baldrian P."/>
            <person name="Spatafora J.W."/>
            <person name="Henrissat B."/>
            <person name="Nagy L.G."/>
            <person name="Aury J.M."/>
            <person name="Wincker P."/>
            <person name="Grigoriev I.V."/>
            <person name="Bonfante P."/>
            <person name="Martin F.M."/>
        </authorList>
    </citation>
    <scope>NUCLEOTIDE SEQUENCE [LARGE SCALE GENOMIC DNA]</scope>
    <source>
        <strain evidence="4 5">120613-1</strain>
    </source>
</reference>
<feature type="region of interest" description="Disordered" evidence="2">
    <location>
        <begin position="232"/>
        <end position="270"/>
    </location>
</feature>
<protein>
    <submittedName>
        <fullName evidence="4">Uncharacterized protein</fullName>
    </submittedName>
</protein>
<feature type="compositionally biased region" description="Low complexity" evidence="2">
    <location>
        <begin position="526"/>
        <end position="545"/>
    </location>
</feature>
<accession>A0A3N4J451</accession>
<feature type="chain" id="PRO_5018262808" evidence="3">
    <location>
        <begin position="22"/>
        <end position="890"/>
    </location>
</feature>
<keyword evidence="1 3" id="KW-0732">Signal</keyword>
<feature type="compositionally biased region" description="Polar residues" evidence="2">
    <location>
        <begin position="123"/>
        <end position="135"/>
    </location>
</feature>
<dbReference type="PROSITE" id="PS50256">
    <property type="entry name" value="PIR_REPEAT_2"/>
    <property type="match status" value="1"/>
</dbReference>
<feature type="region of interest" description="Disordered" evidence="2">
    <location>
        <begin position="114"/>
        <end position="188"/>
    </location>
</feature>
<evidence type="ECO:0000256" key="1">
    <source>
        <dbReference type="ARBA" id="ARBA00022729"/>
    </source>
</evidence>
<evidence type="ECO:0000313" key="4">
    <source>
        <dbReference type="EMBL" id="RPA93089.1"/>
    </source>
</evidence>
<feature type="compositionally biased region" description="Polar residues" evidence="2">
    <location>
        <begin position="487"/>
        <end position="508"/>
    </location>
</feature>
<dbReference type="Proteomes" id="UP000276215">
    <property type="component" value="Unassembled WGS sequence"/>
</dbReference>
<feature type="signal peptide" evidence="3">
    <location>
        <begin position="1"/>
        <end position="21"/>
    </location>
</feature>
<keyword evidence="5" id="KW-1185">Reference proteome</keyword>
<feature type="region of interest" description="Disordered" evidence="2">
    <location>
        <begin position="850"/>
        <end position="890"/>
    </location>
</feature>
<feature type="compositionally biased region" description="Basic and acidic residues" evidence="2">
    <location>
        <begin position="877"/>
        <end position="890"/>
    </location>
</feature>
<evidence type="ECO:0000256" key="3">
    <source>
        <dbReference type="SAM" id="SignalP"/>
    </source>
</evidence>
<gene>
    <name evidence="4" type="ORF">L873DRAFT_1793897</name>
</gene>
<organism evidence="4 5">
    <name type="scientific">Choiromyces venosus 120613-1</name>
    <dbReference type="NCBI Taxonomy" id="1336337"/>
    <lineage>
        <taxon>Eukaryota</taxon>
        <taxon>Fungi</taxon>
        <taxon>Dikarya</taxon>
        <taxon>Ascomycota</taxon>
        <taxon>Pezizomycotina</taxon>
        <taxon>Pezizomycetes</taxon>
        <taxon>Pezizales</taxon>
        <taxon>Tuberaceae</taxon>
        <taxon>Choiromyces</taxon>
    </lineage>
</organism>
<evidence type="ECO:0000313" key="5">
    <source>
        <dbReference type="Proteomes" id="UP000276215"/>
    </source>
</evidence>
<name>A0A3N4J451_9PEZI</name>
<dbReference type="EMBL" id="ML120461">
    <property type="protein sequence ID" value="RPA93089.1"/>
    <property type="molecule type" value="Genomic_DNA"/>
</dbReference>
<feature type="compositionally biased region" description="Acidic residues" evidence="2">
    <location>
        <begin position="439"/>
        <end position="449"/>
    </location>
</feature>
<feature type="region of interest" description="Disordered" evidence="2">
    <location>
        <begin position="574"/>
        <end position="594"/>
    </location>
</feature>
<dbReference type="GO" id="GO:0005199">
    <property type="term" value="F:structural constituent of cell wall"/>
    <property type="evidence" value="ECO:0007669"/>
    <property type="project" value="InterPro"/>
</dbReference>
<proteinExistence type="predicted"/>
<dbReference type="AlphaFoldDB" id="A0A3N4J451"/>
<sequence length="890" mass="96015">MKPVQKALALGVAGLCGGAYALPQQVPYYTSKFPQHPQNLGYAGDYPKYWQGESYTPGKNQEPTYYDRAPPSFAEPEPTPPRPNFTGTKYPAKEAIKYYSGESFPIKSVAEPGDYASQAEPENASSNNIKITNDTPFGAIDNDKSYTRITKSPSLGGAEPASVAADPQKVLNNDNTKGEDTSGDPWSSFSFGVVSDTLNYRDPYQGREGQYERKTDAMSKIEKMMGKEYSAKEVAEASGTTKPAPSRLRRRGEPAYNKNKKKKKPHPTFDRKPMTYAQFTAIDDSDEPPYLINGQPPADWEYKYTEPEYDAAYLRNFGYDIRGYDLPTLKLIDEYECHARDAGLFRPYMYNPYIPDLTMDIDGNWKTPAARAVSDEKEDSLSKRDWPEHIQAKAEKMMNSAKDMQEKGQLVIDNDPAYQNSLREKEKKELAAAQAAADAEAEAAAEQEGDPFNLLPPTGKNKSAAGSNRKAYPGGMTDDMSPPPQNIQPGSKTAKVTKQPASQGQPRQPVQPAHKQPNGNAPSQSRKNANKAPQNQQQPQRKNQPMGNFPQQGGAKGGFKKNPMMKRDVTFAAGHKSPINKATIHSPEYPPGTTITRKTKCNDAGKCITVAEPVAAPVGEAKTVTGQIYDGQPQLRPGVAPRPVAPRPVAAPAPVVASANAIFQIGDGQIQASPRVVAAPAPSPEVRIIKTAQAPPPAPVVVERPVAQPRVEVSYIPVVKQGEVLCPETVTKEVEVITEVTKAVPKLQKIQVEKEVQVEKQVPVVKKVVKKPCGCESSSCSCDSTPSTCPCGDPSCGKDITGPEGCTCGAPGCNCNGGGNGGPRSFSSSHSNGIKDASCKDGPGCNASGAGNGGSHGHGHGHSRTDKIPATPSELEAFWRKQVPEAFKND</sequence>
<dbReference type="InterPro" id="IPR000420">
    <property type="entry name" value="Yeast_PIR_rpt"/>
</dbReference>
<feature type="region of interest" description="Disordered" evidence="2">
    <location>
        <begin position="423"/>
        <end position="562"/>
    </location>
</feature>
<evidence type="ECO:0000256" key="2">
    <source>
        <dbReference type="SAM" id="MobiDB-lite"/>
    </source>
</evidence>
<dbReference type="OrthoDB" id="5431113at2759"/>